<dbReference type="EMBL" id="PCVK01000044">
    <property type="protein sequence ID" value="PIQ71762.1"/>
    <property type="molecule type" value="Genomic_DNA"/>
</dbReference>
<sequence>MKNKVLDLIDVLKYDYLHLPLPPVPEEFQKNLNLKLKLYKEGSHGYWLEAVDFPGLVASGSNLAELRSATFDAMLTYFDVPRSTALRISDTVVLNFDDGRQVLPSNSMEAMVVTA</sequence>
<accession>A0A2H0KKI5</accession>
<organism evidence="1 2">
    <name type="scientific">Candidatus Roizmanbacteria bacterium CG11_big_fil_rev_8_21_14_0_20_37_16</name>
    <dbReference type="NCBI Taxonomy" id="1974857"/>
    <lineage>
        <taxon>Bacteria</taxon>
        <taxon>Candidatus Roizmaniibacteriota</taxon>
    </lineage>
</organism>
<evidence type="ECO:0000313" key="2">
    <source>
        <dbReference type="Proteomes" id="UP000229497"/>
    </source>
</evidence>
<dbReference type="Proteomes" id="UP000229497">
    <property type="component" value="Unassembled WGS sequence"/>
</dbReference>
<gene>
    <name evidence="1" type="ORF">COV87_01560</name>
</gene>
<dbReference type="AlphaFoldDB" id="A0A2H0KKI5"/>
<protein>
    <submittedName>
        <fullName evidence="1">Uncharacterized protein</fullName>
    </submittedName>
</protein>
<evidence type="ECO:0000313" key="1">
    <source>
        <dbReference type="EMBL" id="PIQ71762.1"/>
    </source>
</evidence>
<dbReference type="InterPro" id="IPR035069">
    <property type="entry name" value="TTHA1013/TTHA0281-like"/>
</dbReference>
<reference evidence="1 2" key="1">
    <citation type="submission" date="2017-09" db="EMBL/GenBank/DDBJ databases">
        <title>Depth-based differentiation of microbial function through sediment-hosted aquifers and enrichment of novel symbionts in the deep terrestrial subsurface.</title>
        <authorList>
            <person name="Probst A.J."/>
            <person name="Ladd B."/>
            <person name="Jarett J.K."/>
            <person name="Geller-Mcgrath D.E."/>
            <person name="Sieber C.M."/>
            <person name="Emerson J.B."/>
            <person name="Anantharaman K."/>
            <person name="Thomas B.C."/>
            <person name="Malmstrom R."/>
            <person name="Stieglmeier M."/>
            <person name="Klingl A."/>
            <person name="Woyke T."/>
            <person name="Ryan C.M."/>
            <person name="Banfield J.F."/>
        </authorList>
    </citation>
    <scope>NUCLEOTIDE SEQUENCE [LARGE SCALE GENOMIC DNA]</scope>
    <source>
        <strain evidence="1">CG11_big_fil_rev_8_21_14_0_20_37_16</strain>
    </source>
</reference>
<name>A0A2H0KKI5_9BACT</name>
<comment type="caution">
    <text evidence="1">The sequence shown here is derived from an EMBL/GenBank/DDBJ whole genome shotgun (WGS) entry which is preliminary data.</text>
</comment>
<proteinExistence type="predicted"/>
<dbReference type="SUPFAM" id="SSF143100">
    <property type="entry name" value="TTHA1013/TTHA0281-like"/>
    <property type="match status" value="1"/>
</dbReference>